<dbReference type="AlphaFoldDB" id="A0A972SR00"/>
<comment type="caution">
    <text evidence="1">The sequence shown here is derived from an EMBL/GenBank/DDBJ whole genome shotgun (WGS) entry which is preliminary data.</text>
</comment>
<reference evidence="1 2" key="1">
    <citation type="submission" date="2019-11" db="EMBL/GenBank/DDBJ databases">
        <title>Metabolism of dissolved organic matter in forest soils.</title>
        <authorList>
            <person name="Cyle K.T."/>
            <person name="Wilhelm R.C."/>
            <person name="Martinez C.E."/>
        </authorList>
    </citation>
    <scope>NUCLEOTIDE SEQUENCE [LARGE SCALE GENOMIC DNA]</scope>
    <source>
        <strain evidence="1 2">5N</strain>
    </source>
</reference>
<dbReference type="RefSeq" id="WP_172175027.1">
    <property type="nucleotide sequence ID" value="NZ_WOEZ01000215.1"/>
</dbReference>
<dbReference type="InterPro" id="IPR013397">
    <property type="entry name" value="CRISPR-assoc_prot_Csy1"/>
</dbReference>
<keyword evidence="2" id="KW-1185">Reference proteome</keyword>
<gene>
    <name evidence="1" type="primary">csy1</name>
    <name evidence="1" type="ORF">GNZ13_38685</name>
</gene>
<evidence type="ECO:0000313" key="1">
    <source>
        <dbReference type="EMBL" id="NPT60330.1"/>
    </source>
</evidence>
<name>A0A972SR00_9BURK</name>
<accession>A0A972SR00</accession>
<sequence length="439" mass="49612">MDAATYALSLGASSKQLRETISNFLQERLQSKLDKLKDDDTDQREKLLTAFLPENWISDAARRVLQIQQVTHALKFTHPDAMGSSLSLAGNPRVGELHVSTHTLGGKVPPDVVGNAAALDVYKFLRLVVDGRSLLERAIGNDPALAAALSDRPEQAGQWMAAFASLTQPKGQPASHELAKQIYWPLGGGQYHLLAPLFPTSLAHVVWNTLREDRFSDAAKASRDARRARVSHPQGYREYPDVAVQKFGGSKPQNISQLNSERHGENYLLPSLPPSWHREPIRPPLGMASVFHRLFGRRPLVREVTRILREFRVSAENADSSLRIRNKRAELVGYVRDELLQFSAEMHELEAGWSLQPHCRLNTNEQCWLDPWRAESDEVFAFLRRRGDWRDGVCRRFGNWLIATLTTPRTPMSQAEAAHWSDVLEKELRMIRMEIDIDG</sequence>
<dbReference type="EMBL" id="WOEZ01000215">
    <property type="protein sequence ID" value="NPT60330.1"/>
    <property type="molecule type" value="Genomic_DNA"/>
</dbReference>
<evidence type="ECO:0000313" key="2">
    <source>
        <dbReference type="Proteomes" id="UP000655523"/>
    </source>
</evidence>
<proteinExistence type="predicted"/>
<dbReference type="NCBIfam" id="TIGR02564">
    <property type="entry name" value="cas_Csy1"/>
    <property type="match status" value="1"/>
</dbReference>
<dbReference type="Proteomes" id="UP000655523">
    <property type="component" value="Unassembled WGS sequence"/>
</dbReference>
<protein>
    <submittedName>
        <fullName evidence="1">Type I-F CRISPR-associated protein Csy1</fullName>
    </submittedName>
</protein>
<organism evidence="1 2">
    <name type="scientific">Paraburkholderia elongata</name>
    <dbReference type="NCBI Taxonomy" id="2675747"/>
    <lineage>
        <taxon>Bacteria</taxon>
        <taxon>Pseudomonadati</taxon>
        <taxon>Pseudomonadota</taxon>
        <taxon>Betaproteobacteria</taxon>
        <taxon>Burkholderiales</taxon>
        <taxon>Burkholderiaceae</taxon>
        <taxon>Paraburkholderia</taxon>
    </lineage>
</organism>
<dbReference type="CDD" id="cd09735">
    <property type="entry name" value="Csy1_I-F"/>
    <property type="match status" value="1"/>
</dbReference>
<dbReference type="Pfam" id="PF09611">
    <property type="entry name" value="Cas_Csy1"/>
    <property type="match status" value="1"/>
</dbReference>